<dbReference type="RefSeq" id="WP_135286563.1">
    <property type="nucleotide sequence ID" value="NZ_SMLL01000007.1"/>
</dbReference>
<dbReference type="EMBL" id="SMLL01000007">
    <property type="protein sequence ID" value="TFY97397.1"/>
    <property type="molecule type" value="Genomic_DNA"/>
</dbReference>
<dbReference type="GO" id="GO:0004106">
    <property type="term" value="F:chorismate mutase activity"/>
    <property type="evidence" value="ECO:0007669"/>
    <property type="project" value="UniProtKB-EC"/>
</dbReference>
<evidence type="ECO:0000256" key="1">
    <source>
        <dbReference type="ARBA" id="ARBA00012404"/>
    </source>
</evidence>
<dbReference type="Proteomes" id="UP000297564">
    <property type="component" value="Unassembled WGS sequence"/>
</dbReference>
<evidence type="ECO:0000259" key="4">
    <source>
        <dbReference type="PROSITE" id="PS51168"/>
    </source>
</evidence>
<keyword evidence="2" id="KW-0413">Isomerase</keyword>
<feature type="region of interest" description="Disordered" evidence="3">
    <location>
        <begin position="1"/>
        <end position="22"/>
    </location>
</feature>
<keyword evidence="6" id="KW-1185">Reference proteome</keyword>
<dbReference type="PANTHER" id="PTHR38041:SF1">
    <property type="entry name" value="CHORISMATE MUTASE"/>
    <property type="match status" value="1"/>
</dbReference>
<dbReference type="InterPro" id="IPR036979">
    <property type="entry name" value="CM_dom_sf"/>
</dbReference>
<sequence>MTSLQNPAGAEPGVTNPPVRRFKDPAVQPVAATLGELRERIDTLDAQIVQLLAQRALCVRDATRFKRDAFQVRAPERQAEVFRRVRQLAEQHADAFPGLPDIVEASYRTLVAGFVAAEGQLFEQTESIET</sequence>
<dbReference type="PANTHER" id="PTHR38041">
    <property type="entry name" value="CHORISMATE MUTASE"/>
    <property type="match status" value="1"/>
</dbReference>
<protein>
    <recommendedName>
        <fullName evidence="1">chorismate mutase</fullName>
        <ecNumber evidence="1">5.4.99.5</ecNumber>
    </recommendedName>
</protein>
<dbReference type="AlphaFoldDB" id="A0A4Z0BGJ7"/>
<accession>A0A4Z0BGJ7</accession>
<dbReference type="Gene3D" id="1.20.59.10">
    <property type="entry name" value="Chorismate mutase"/>
    <property type="match status" value="1"/>
</dbReference>
<reference evidence="5 6" key="1">
    <citation type="submission" date="2019-03" db="EMBL/GenBank/DDBJ databases">
        <title>Ramlibacter rhizophilus CCTCC AB2015357, whole genome shotgun sequence.</title>
        <authorList>
            <person name="Zhang X."/>
            <person name="Feng G."/>
            <person name="Zhu H."/>
        </authorList>
    </citation>
    <scope>NUCLEOTIDE SEQUENCE [LARGE SCALE GENOMIC DNA]</scope>
    <source>
        <strain evidence="5 6">CCTCC AB2015357</strain>
    </source>
</reference>
<comment type="caution">
    <text evidence="5">The sequence shown here is derived from an EMBL/GenBank/DDBJ whole genome shotgun (WGS) entry which is preliminary data.</text>
</comment>
<name>A0A4Z0BGJ7_9BURK</name>
<dbReference type="InterPro" id="IPR002701">
    <property type="entry name" value="CM_II_prokaryot"/>
</dbReference>
<dbReference type="SMART" id="SM00830">
    <property type="entry name" value="CM_2"/>
    <property type="match status" value="1"/>
</dbReference>
<proteinExistence type="predicted"/>
<organism evidence="5 6">
    <name type="scientific">Ramlibacter rhizophilus</name>
    <dbReference type="NCBI Taxonomy" id="1781167"/>
    <lineage>
        <taxon>Bacteria</taxon>
        <taxon>Pseudomonadati</taxon>
        <taxon>Pseudomonadota</taxon>
        <taxon>Betaproteobacteria</taxon>
        <taxon>Burkholderiales</taxon>
        <taxon>Comamonadaceae</taxon>
        <taxon>Ramlibacter</taxon>
    </lineage>
</organism>
<feature type="domain" description="Chorismate mutase" evidence="4">
    <location>
        <begin position="28"/>
        <end position="122"/>
    </location>
</feature>
<dbReference type="InterPro" id="IPR051331">
    <property type="entry name" value="Chorismate_mutase-related"/>
</dbReference>
<evidence type="ECO:0000256" key="2">
    <source>
        <dbReference type="ARBA" id="ARBA00023235"/>
    </source>
</evidence>
<dbReference type="GO" id="GO:0046417">
    <property type="term" value="P:chorismate metabolic process"/>
    <property type="evidence" value="ECO:0007669"/>
    <property type="project" value="InterPro"/>
</dbReference>
<dbReference type="EC" id="5.4.99.5" evidence="1"/>
<evidence type="ECO:0000313" key="5">
    <source>
        <dbReference type="EMBL" id="TFY97397.1"/>
    </source>
</evidence>
<evidence type="ECO:0000313" key="6">
    <source>
        <dbReference type="Proteomes" id="UP000297564"/>
    </source>
</evidence>
<dbReference type="Pfam" id="PF01817">
    <property type="entry name" value="CM_2"/>
    <property type="match status" value="1"/>
</dbReference>
<dbReference type="InterPro" id="IPR036263">
    <property type="entry name" value="Chorismate_II_sf"/>
</dbReference>
<dbReference type="SUPFAM" id="SSF48600">
    <property type="entry name" value="Chorismate mutase II"/>
    <property type="match status" value="1"/>
</dbReference>
<evidence type="ECO:0000256" key="3">
    <source>
        <dbReference type="SAM" id="MobiDB-lite"/>
    </source>
</evidence>
<gene>
    <name evidence="5" type="ORF">EZ242_17890</name>
</gene>
<dbReference type="OrthoDB" id="5334665at2"/>
<dbReference type="GO" id="GO:0009697">
    <property type="term" value="P:salicylic acid biosynthetic process"/>
    <property type="evidence" value="ECO:0007669"/>
    <property type="project" value="TreeGrafter"/>
</dbReference>
<dbReference type="PROSITE" id="PS51168">
    <property type="entry name" value="CHORISMATE_MUT_2"/>
    <property type="match status" value="1"/>
</dbReference>